<dbReference type="AlphaFoldDB" id="A0A3B1AGW1"/>
<dbReference type="GO" id="GO:0007165">
    <property type="term" value="P:signal transduction"/>
    <property type="evidence" value="ECO:0007669"/>
    <property type="project" value="UniProtKB-KW"/>
</dbReference>
<dbReference type="InterPro" id="IPR004089">
    <property type="entry name" value="MCPsignal_dom"/>
</dbReference>
<keyword evidence="6 9" id="KW-1133">Transmembrane helix</keyword>
<sequence>MELKEPVRKSNAIWYGLIIVWTIVSGVIVLSTESKSIIMQVFIVLVLAWAFLVFKVSRQSAIRELETFTQTKLDPPSIESILSLFCSALSTNLTRNTSDLGQLDDVLSDAVNTLSVSFNDLNELSLQQKQIVMSALESSTDPDTGEQTGLNISEFCRSISETMEFFINIIIDTSKQGILIVHKMDDMVKKMDGIFDLLEDIKAIADQTNLLALNAAIEAARAGEAGRGFSVVADEVRSLSIRSRELNDNIRLQVYSTRDTITDARVIIHDMAAKDMNIHLSAKSKVDSMLSSIKSVDRLVEENMNSVSMLSDKINKSVENAVRSLQFEDIAGQLVEHVKISIDVVAIRLKNISDIVELSLESEDQSMIDLKEKLSDVVEELSSEVHKPVQQGSMGEGDVELF</sequence>
<accession>A0A3B1AGW1</accession>
<evidence type="ECO:0000256" key="9">
    <source>
        <dbReference type="SAM" id="Phobius"/>
    </source>
</evidence>
<keyword evidence="3" id="KW-0488">Methylation</keyword>
<dbReference type="Pfam" id="PF00015">
    <property type="entry name" value="MCPsignal"/>
    <property type="match status" value="1"/>
</dbReference>
<keyword evidence="7 9" id="KW-0472">Membrane</keyword>
<keyword evidence="4" id="KW-0145">Chemotaxis</keyword>
<proteinExistence type="predicted"/>
<evidence type="ECO:0000256" key="5">
    <source>
        <dbReference type="ARBA" id="ARBA00022692"/>
    </source>
</evidence>
<dbReference type="GO" id="GO:0005886">
    <property type="term" value="C:plasma membrane"/>
    <property type="evidence" value="ECO:0007669"/>
    <property type="project" value="UniProtKB-SubCell"/>
</dbReference>
<evidence type="ECO:0000256" key="4">
    <source>
        <dbReference type="ARBA" id="ARBA00022500"/>
    </source>
</evidence>
<feature type="transmembrane region" description="Helical" evidence="9">
    <location>
        <begin position="12"/>
        <end position="31"/>
    </location>
</feature>
<dbReference type="SMART" id="SM00283">
    <property type="entry name" value="MA"/>
    <property type="match status" value="1"/>
</dbReference>
<dbReference type="GO" id="GO:0006935">
    <property type="term" value="P:chemotaxis"/>
    <property type="evidence" value="ECO:0007669"/>
    <property type="project" value="UniProtKB-KW"/>
</dbReference>
<dbReference type="PANTHER" id="PTHR32089">
    <property type="entry name" value="METHYL-ACCEPTING CHEMOTAXIS PROTEIN MCPB"/>
    <property type="match status" value="1"/>
</dbReference>
<evidence type="ECO:0000313" key="11">
    <source>
        <dbReference type="EMBL" id="VAW99222.1"/>
    </source>
</evidence>
<protein>
    <recommendedName>
        <fullName evidence="10">Methyl-accepting transducer domain-containing protein</fullName>
    </recommendedName>
</protein>
<reference evidence="11" key="1">
    <citation type="submission" date="2018-06" db="EMBL/GenBank/DDBJ databases">
        <authorList>
            <person name="Zhirakovskaya E."/>
        </authorList>
    </citation>
    <scope>NUCLEOTIDE SEQUENCE</scope>
</reference>
<dbReference type="Gene3D" id="1.10.287.950">
    <property type="entry name" value="Methyl-accepting chemotaxis protein"/>
    <property type="match status" value="1"/>
</dbReference>
<name>A0A3B1AGW1_9ZZZZ</name>
<organism evidence="11">
    <name type="scientific">hydrothermal vent metagenome</name>
    <dbReference type="NCBI Taxonomy" id="652676"/>
    <lineage>
        <taxon>unclassified sequences</taxon>
        <taxon>metagenomes</taxon>
        <taxon>ecological metagenomes</taxon>
    </lineage>
</organism>
<evidence type="ECO:0000256" key="6">
    <source>
        <dbReference type="ARBA" id="ARBA00022989"/>
    </source>
</evidence>
<gene>
    <name evidence="11" type="ORF">MNBD_GAMMA21-2703</name>
</gene>
<evidence type="ECO:0000256" key="7">
    <source>
        <dbReference type="ARBA" id="ARBA00023136"/>
    </source>
</evidence>
<comment type="subcellular location">
    <subcellularLocation>
        <location evidence="1">Cell membrane</location>
        <topology evidence="1">Multi-pass membrane protein</topology>
    </subcellularLocation>
</comment>
<keyword evidence="8" id="KW-0807">Transducer</keyword>
<keyword evidence="2" id="KW-1003">Cell membrane</keyword>
<evidence type="ECO:0000256" key="2">
    <source>
        <dbReference type="ARBA" id="ARBA00022475"/>
    </source>
</evidence>
<evidence type="ECO:0000256" key="8">
    <source>
        <dbReference type="ARBA" id="ARBA00023224"/>
    </source>
</evidence>
<feature type="domain" description="Methyl-accepting transducer" evidence="10">
    <location>
        <begin position="184"/>
        <end position="336"/>
    </location>
</feature>
<evidence type="ECO:0000256" key="3">
    <source>
        <dbReference type="ARBA" id="ARBA00022481"/>
    </source>
</evidence>
<evidence type="ECO:0000256" key="1">
    <source>
        <dbReference type="ARBA" id="ARBA00004651"/>
    </source>
</evidence>
<feature type="transmembrane region" description="Helical" evidence="9">
    <location>
        <begin position="37"/>
        <end position="54"/>
    </location>
</feature>
<dbReference type="PANTHER" id="PTHR32089:SF39">
    <property type="entry name" value="METHYL-ACCEPTING CHEMOTAXIS PROTEIN HLYB"/>
    <property type="match status" value="1"/>
</dbReference>
<evidence type="ECO:0000259" key="10">
    <source>
        <dbReference type="PROSITE" id="PS50111"/>
    </source>
</evidence>
<dbReference type="PROSITE" id="PS50111">
    <property type="entry name" value="CHEMOTAXIS_TRANSDUC_2"/>
    <property type="match status" value="1"/>
</dbReference>
<keyword evidence="5 9" id="KW-0812">Transmembrane</keyword>
<dbReference type="SUPFAM" id="SSF58104">
    <property type="entry name" value="Methyl-accepting chemotaxis protein (MCP) signaling domain"/>
    <property type="match status" value="1"/>
</dbReference>
<dbReference type="EMBL" id="UOFR01000066">
    <property type="protein sequence ID" value="VAW99222.1"/>
    <property type="molecule type" value="Genomic_DNA"/>
</dbReference>